<dbReference type="AlphaFoldDB" id="A0A2H9ZQZ8"/>
<organism evidence="2 3">
    <name type="scientific">Apostasia shenzhenica</name>
    <dbReference type="NCBI Taxonomy" id="1088818"/>
    <lineage>
        <taxon>Eukaryota</taxon>
        <taxon>Viridiplantae</taxon>
        <taxon>Streptophyta</taxon>
        <taxon>Embryophyta</taxon>
        <taxon>Tracheophyta</taxon>
        <taxon>Spermatophyta</taxon>
        <taxon>Magnoliopsida</taxon>
        <taxon>Liliopsida</taxon>
        <taxon>Asparagales</taxon>
        <taxon>Orchidaceae</taxon>
        <taxon>Apostasioideae</taxon>
        <taxon>Apostasia</taxon>
    </lineage>
</organism>
<evidence type="ECO:0000313" key="2">
    <source>
        <dbReference type="EMBL" id="PKA45720.1"/>
    </source>
</evidence>
<sequence>MESCSHSPPTNSPEQRSPSPSAVSRSLLTEQDCMPDNSPVQTHPNQRPQASSLGFPEQIACSATAGAEVSASCSRSREAAQLGKPATAGGAGTADYISTLENDVLRASLCSKTEGDNSSSKSTQSTPVSAAENAGSECNPEAAAVGIARNSNTSKSELLQPNPCKEDDVQMLDLSPSQQATPPEHRQGIFSAHPAARGVAANLVTACDVAKNIPGEDASGPLRQSVMQVVAAHSAMLTCTDSVQNAAPNSPNSSSSRNCLPTVRQNAAISILQNPAVLNSTDFAQNAVSNSSNSKNSPPTVRQNAAASSPHLSAASSSTAATYTSRPAKICKLPNQIRIGRMQFTSNSKGMLCSSNPTLASLQTSSLSSHLQLVRSGLARNMLALETLIFPPQPTFEKE</sequence>
<feature type="region of interest" description="Disordered" evidence="1">
    <location>
        <begin position="287"/>
        <end position="320"/>
    </location>
</feature>
<accession>A0A2H9ZQZ8</accession>
<reference evidence="2 3" key="1">
    <citation type="journal article" date="2017" name="Nature">
        <title>The Apostasia genome and the evolution of orchids.</title>
        <authorList>
            <person name="Zhang G.Q."/>
            <person name="Liu K.W."/>
            <person name="Li Z."/>
            <person name="Lohaus R."/>
            <person name="Hsiao Y.Y."/>
            <person name="Niu S.C."/>
            <person name="Wang J.Y."/>
            <person name="Lin Y.C."/>
            <person name="Xu Q."/>
            <person name="Chen L.J."/>
            <person name="Yoshida K."/>
            <person name="Fujiwara S."/>
            <person name="Wang Z.W."/>
            <person name="Zhang Y.Q."/>
            <person name="Mitsuda N."/>
            <person name="Wang M."/>
            <person name="Liu G.H."/>
            <person name="Pecoraro L."/>
            <person name="Huang H.X."/>
            <person name="Xiao X.J."/>
            <person name="Lin M."/>
            <person name="Wu X.Y."/>
            <person name="Wu W.L."/>
            <person name="Chen Y.Y."/>
            <person name="Chang S.B."/>
            <person name="Sakamoto S."/>
            <person name="Ohme-Takagi M."/>
            <person name="Yagi M."/>
            <person name="Zeng S.J."/>
            <person name="Shen C.Y."/>
            <person name="Yeh C.M."/>
            <person name="Luo Y.B."/>
            <person name="Tsai W.C."/>
            <person name="Van de Peer Y."/>
            <person name="Liu Z.J."/>
        </authorList>
    </citation>
    <scope>NUCLEOTIDE SEQUENCE [LARGE SCALE GENOMIC DNA]</scope>
    <source>
        <strain evidence="3">cv. Shenzhen</strain>
        <tissue evidence="2">Stem</tissue>
    </source>
</reference>
<evidence type="ECO:0000313" key="3">
    <source>
        <dbReference type="Proteomes" id="UP000236161"/>
    </source>
</evidence>
<dbReference type="Proteomes" id="UP000236161">
    <property type="component" value="Unassembled WGS sequence"/>
</dbReference>
<feature type="compositionally biased region" description="Low complexity" evidence="1">
    <location>
        <begin position="305"/>
        <end position="320"/>
    </location>
</feature>
<gene>
    <name evidence="2" type="ORF">AXF42_Ash011061</name>
</gene>
<proteinExistence type="predicted"/>
<evidence type="ECO:0000256" key="1">
    <source>
        <dbReference type="SAM" id="MobiDB-lite"/>
    </source>
</evidence>
<feature type="region of interest" description="Disordered" evidence="1">
    <location>
        <begin position="1"/>
        <end position="55"/>
    </location>
</feature>
<dbReference type="EMBL" id="KZ454830">
    <property type="protein sequence ID" value="PKA45720.1"/>
    <property type="molecule type" value="Genomic_DNA"/>
</dbReference>
<feature type="region of interest" description="Disordered" evidence="1">
    <location>
        <begin position="72"/>
        <end position="91"/>
    </location>
</feature>
<protein>
    <submittedName>
        <fullName evidence="2">Uncharacterized protein</fullName>
    </submittedName>
</protein>
<name>A0A2H9ZQZ8_9ASPA</name>
<feature type="compositionally biased region" description="Polar residues" evidence="1">
    <location>
        <begin position="38"/>
        <end position="52"/>
    </location>
</feature>
<feature type="compositionally biased region" description="Polar residues" evidence="1">
    <location>
        <begin position="1"/>
        <end position="29"/>
    </location>
</feature>
<keyword evidence="3" id="KW-1185">Reference proteome</keyword>
<feature type="region of interest" description="Disordered" evidence="1">
    <location>
        <begin position="111"/>
        <end position="137"/>
    </location>
</feature>
<feature type="compositionally biased region" description="Low complexity" evidence="1">
    <location>
        <begin position="118"/>
        <end position="129"/>
    </location>
</feature>